<dbReference type="GO" id="GO:0015105">
    <property type="term" value="F:arsenite transmembrane transporter activity"/>
    <property type="evidence" value="ECO:0007669"/>
    <property type="project" value="InterPro"/>
</dbReference>
<comment type="subcellular location">
    <subcellularLocation>
        <location evidence="1">Cell membrane</location>
        <topology evidence="1">Multi-pass membrane protein</topology>
    </subcellularLocation>
</comment>
<dbReference type="PANTHER" id="PTHR43302">
    <property type="entry name" value="TRANSPORTER ARSB-RELATED"/>
    <property type="match status" value="1"/>
</dbReference>
<dbReference type="Pfam" id="PF02040">
    <property type="entry name" value="ArsB"/>
    <property type="match status" value="1"/>
</dbReference>
<evidence type="ECO:0000256" key="4">
    <source>
        <dbReference type="ARBA" id="ARBA00022692"/>
    </source>
</evidence>
<feature type="transmembrane region" description="Helical" evidence="8">
    <location>
        <begin position="126"/>
        <end position="149"/>
    </location>
</feature>
<feature type="transmembrane region" description="Helical" evidence="8">
    <location>
        <begin position="322"/>
        <end position="340"/>
    </location>
</feature>
<name>A0A2N0Z5K9_9BACI</name>
<evidence type="ECO:0000313" key="9">
    <source>
        <dbReference type="EMBL" id="PKG24790.1"/>
    </source>
</evidence>
<feature type="transmembrane region" description="Helical" evidence="8">
    <location>
        <begin position="228"/>
        <end position="245"/>
    </location>
</feature>
<dbReference type="CDD" id="cd01118">
    <property type="entry name" value="ArsB_permease"/>
    <property type="match status" value="1"/>
</dbReference>
<comment type="similarity">
    <text evidence="2">Belongs to the ArsB family.</text>
</comment>
<dbReference type="AlphaFoldDB" id="A0A2N0Z5K9"/>
<accession>A0A2N0Z5K9</accession>
<evidence type="ECO:0000256" key="7">
    <source>
        <dbReference type="ARBA" id="ARBA00023136"/>
    </source>
</evidence>
<dbReference type="OrthoDB" id="9774335at2"/>
<keyword evidence="4 8" id="KW-0812">Transmembrane</keyword>
<feature type="transmembrane region" description="Helical" evidence="8">
    <location>
        <begin position="251"/>
        <end position="271"/>
    </location>
</feature>
<dbReference type="EMBL" id="PISE01000011">
    <property type="protein sequence ID" value="PKG24790.1"/>
    <property type="molecule type" value="Genomic_DNA"/>
</dbReference>
<evidence type="ECO:0000256" key="6">
    <source>
        <dbReference type="ARBA" id="ARBA00022989"/>
    </source>
</evidence>
<protein>
    <submittedName>
        <fullName evidence="9">Arsenic transporter</fullName>
    </submittedName>
</protein>
<evidence type="ECO:0000256" key="1">
    <source>
        <dbReference type="ARBA" id="ARBA00004651"/>
    </source>
</evidence>
<feature type="transmembrane region" description="Helical" evidence="8">
    <location>
        <begin position="376"/>
        <end position="395"/>
    </location>
</feature>
<proteinExistence type="inferred from homology"/>
<feature type="transmembrane region" description="Helical" evidence="8">
    <location>
        <begin position="43"/>
        <end position="68"/>
    </location>
</feature>
<dbReference type="InterPro" id="IPR000802">
    <property type="entry name" value="Arsenical_pump_ArsB"/>
</dbReference>
<keyword evidence="10" id="KW-1185">Reference proteome</keyword>
<keyword evidence="5" id="KW-0059">Arsenical resistance</keyword>
<evidence type="ECO:0000256" key="5">
    <source>
        <dbReference type="ARBA" id="ARBA00022849"/>
    </source>
</evidence>
<dbReference type="GO" id="GO:0046685">
    <property type="term" value="P:response to arsenic-containing substance"/>
    <property type="evidence" value="ECO:0007669"/>
    <property type="project" value="UniProtKB-KW"/>
</dbReference>
<feature type="transmembrane region" description="Helical" evidence="8">
    <location>
        <begin position="161"/>
        <end position="188"/>
    </location>
</feature>
<feature type="transmembrane region" description="Helical" evidence="8">
    <location>
        <begin position="80"/>
        <end position="97"/>
    </location>
</feature>
<evidence type="ECO:0000256" key="3">
    <source>
        <dbReference type="ARBA" id="ARBA00022475"/>
    </source>
</evidence>
<reference evidence="9 10" key="1">
    <citation type="journal article" date="2003" name="Int. J. Syst. Evol. Microbiol.">
        <title>Bacillus nealsonii sp. nov., isolated from a spacecraft-assembly facility, whose spores are gamma-radiation resistant.</title>
        <authorList>
            <person name="Venkateswaran K."/>
            <person name="Kempf M."/>
            <person name="Chen F."/>
            <person name="Satomi M."/>
            <person name="Nicholson W."/>
            <person name="Kern R."/>
        </authorList>
    </citation>
    <scope>NUCLEOTIDE SEQUENCE [LARGE SCALE GENOMIC DNA]</scope>
    <source>
        <strain evidence="9 10">FO-92</strain>
    </source>
</reference>
<keyword evidence="7 8" id="KW-0472">Membrane</keyword>
<dbReference type="Proteomes" id="UP000233375">
    <property type="component" value="Unassembled WGS sequence"/>
</dbReference>
<dbReference type="GO" id="GO:0005886">
    <property type="term" value="C:plasma membrane"/>
    <property type="evidence" value="ECO:0007669"/>
    <property type="project" value="UniProtKB-SubCell"/>
</dbReference>
<keyword evidence="6 8" id="KW-1133">Transmembrane helix</keyword>
<feature type="transmembrane region" description="Helical" evidence="8">
    <location>
        <begin position="103"/>
        <end position="119"/>
    </location>
</feature>
<evidence type="ECO:0000256" key="8">
    <source>
        <dbReference type="SAM" id="Phobius"/>
    </source>
</evidence>
<gene>
    <name evidence="9" type="ORF">CWS01_05175</name>
</gene>
<evidence type="ECO:0000313" key="10">
    <source>
        <dbReference type="Proteomes" id="UP000233375"/>
    </source>
</evidence>
<sequence length="435" mass="48704">MILIFWRPKGINEATSATIGAILILFSGSVSLADLGDISMKVTGAALTIIATMVMALTMESIGFFHWAAAKLLKAAKGSGIRLFWFCNLLCFLMTLFLNNDGSILITTPVLLLILKHLGMSNRQKFPYLISGALIATASSTPIGVSNIVNLIALKIIGMDLYMHTIMMFIPGTLGLLFLATLLFLIFYKQLPKKVYHFPRDIDFTQFSTLHPLKSEPNKEVYKRQTRLMVSVLMFVLLVRILLFLASYLGISVSLVAVTSSIVLLIWRWLYLKLNPIDMLKKTPWYIFIFAFNMYIIVYGLHNIGLTNLLVTVVEPVVKDSLFNASIIMGTILSIISNIFNNHPALMIGTLTLTEMGLDPITLKTIYLANIVGSDIGSLLFPTGTLATLIWFHILQQNKIKITWGKYLKVTIIAIPATVLFTLTILYLWIELFFY</sequence>
<feature type="transmembrane region" description="Helical" evidence="8">
    <location>
        <begin position="283"/>
        <end position="302"/>
    </location>
</feature>
<organism evidence="9 10">
    <name type="scientific">Niallia nealsonii</name>
    <dbReference type="NCBI Taxonomy" id="115979"/>
    <lineage>
        <taxon>Bacteria</taxon>
        <taxon>Bacillati</taxon>
        <taxon>Bacillota</taxon>
        <taxon>Bacilli</taxon>
        <taxon>Bacillales</taxon>
        <taxon>Bacillaceae</taxon>
        <taxon>Niallia</taxon>
    </lineage>
</organism>
<evidence type="ECO:0000256" key="2">
    <source>
        <dbReference type="ARBA" id="ARBA00006433"/>
    </source>
</evidence>
<comment type="caution">
    <text evidence="9">The sequence shown here is derived from an EMBL/GenBank/DDBJ whole genome shotgun (WGS) entry which is preliminary data.</text>
</comment>
<dbReference type="PANTHER" id="PTHR43302:SF6">
    <property type="entry name" value="ARSENICAL PUMP MEMBRANE PROTEIN-RELATED"/>
    <property type="match status" value="1"/>
</dbReference>
<feature type="transmembrane region" description="Helical" evidence="8">
    <location>
        <begin position="407"/>
        <end position="430"/>
    </location>
</feature>
<keyword evidence="3" id="KW-1003">Cell membrane</keyword>
<dbReference type="PRINTS" id="PR00758">
    <property type="entry name" value="ARSENICPUMP"/>
</dbReference>